<reference evidence="3" key="2">
    <citation type="submission" date="2023-06" db="EMBL/GenBank/DDBJ databases">
        <authorList>
            <consortium name="Lawrence Berkeley National Laboratory"/>
            <person name="Haridas S."/>
            <person name="Hensen N."/>
            <person name="Bonometti L."/>
            <person name="Westerberg I."/>
            <person name="Brannstrom I.O."/>
            <person name="Guillou S."/>
            <person name="Cros-Aarteil S."/>
            <person name="Calhoun S."/>
            <person name="Kuo A."/>
            <person name="Mondo S."/>
            <person name="Pangilinan J."/>
            <person name="Riley R."/>
            <person name="LaButti K."/>
            <person name="Andreopoulos B."/>
            <person name="Lipzen A."/>
            <person name="Chen C."/>
            <person name="Yanf M."/>
            <person name="Daum C."/>
            <person name="Ng V."/>
            <person name="Clum A."/>
            <person name="Steindorff A."/>
            <person name="Ohm R."/>
            <person name="Martin F."/>
            <person name="Silar P."/>
            <person name="Natvig D."/>
            <person name="Lalanne C."/>
            <person name="Gautier V."/>
            <person name="Ament-velasquez S.L."/>
            <person name="Kruys A."/>
            <person name="Hutchinson M.I."/>
            <person name="Powell A.J."/>
            <person name="Barry K."/>
            <person name="Miller A.N."/>
            <person name="Grigoriev I.V."/>
            <person name="Debuchy R."/>
            <person name="Gladieux P."/>
            <person name="Thoren M.H."/>
            <person name="Johannesson H."/>
        </authorList>
    </citation>
    <scope>NUCLEOTIDE SEQUENCE</scope>
    <source>
        <strain evidence="3">CBS 232.78</strain>
    </source>
</reference>
<comment type="caution">
    <text evidence="3">The sequence shown here is derived from an EMBL/GenBank/DDBJ whole genome shotgun (WGS) entry which is preliminary data.</text>
</comment>
<dbReference type="PANTHER" id="PTHR38117">
    <property type="entry name" value="NACHT AND WD40 DOMAIN PROTEIN"/>
    <property type="match status" value="1"/>
</dbReference>
<sequence>MPSQHTYTRQTPLPPHISPQKAIALLHNHHQIINLSPVATGYKKIDPESDASASSSELEPPNDPSSSEVTSSSKHPDTHTHTHTQTVTQRYDITDPVSYLPLGLWEGTITVPIWFTDHKDGISIVKRPPLLGLAIKERWTVLSGDGGSDTLSDADTERVAGDGIGSGRVRLEVELAASWPVLIAVSSAMQRNHDKYMDGLAVLLHSLE</sequence>
<gene>
    <name evidence="3" type="ORF">B0H63DRAFT_459518</name>
</gene>
<keyword evidence="4" id="KW-1185">Reference proteome</keyword>
<feature type="compositionally biased region" description="Low complexity" evidence="1">
    <location>
        <begin position="50"/>
        <end position="59"/>
    </location>
</feature>
<evidence type="ECO:0000259" key="2">
    <source>
        <dbReference type="Pfam" id="PF23155"/>
    </source>
</evidence>
<evidence type="ECO:0000256" key="1">
    <source>
        <dbReference type="SAM" id="MobiDB-lite"/>
    </source>
</evidence>
<dbReference type="InterPro" id="IPR055481">
    <property type="entry name" value="DUF7053"/>
</dbReference>
<accession>A0AAE0U7R5</accession>
<name>A0AAE0U7R5_9PEZI</name>
<feature type="region of interest" description="Disordered" evidence="1">
    <location>
        <begin position="44"/>
        <end position="89"/>
    </location>
</feature>
<dbReference type="EMBL" id="JAULSW010000001">
    <property type="protein sequence ID" value="KAK3393922.1"/>
    <property type="molecule type" value="Genomic_DNA"/>
</dbReference>
<dbReference type="PANTHER" id="PTHR38117:SF1">
    <property type="entry name" value="DUF3074 DOMAIN-CONTAINING PROTEIN"/>
    <property type="match status" value="1"/>
</dbReference>
<dbReference type="AlphaFoldDB" id="A0AAE0U7R5"/>
<dbReference type="Proteomes" id="UP001285441">
    <property type="component" value="Unassembled WGS sequence"/>
</dbReference>
<reference evidence="3" key="1">
    <citation type="journal article" date="2023" name="Mol. Phylogenet. Evol.">
        <title>Genome-scale phylogeny and comparative genomics of the fungal order Sordariales.</title>
        <authorList>
            <person name="Hensen N."/>
            <person name="Bonometti L."/>
            <person name="Westerberg I."/>
            <person name="Brannstrom I.O."/>
            <person name="Guillou S."/>
            <person name="Cros-Aarteil S."/>
            <person name="Calhoun S."/>
            <person name="Haridas S."/>
            <person name="Kuo A."/>
            <person name="Mondo S."/>
            <person name="Pangilinan J."/>
            <person name="Riley R."/>
            <person name="LaButti K."/>
            <person name="Andreopoulos B."/>
            <person name="Lipzen A."/>
            <person name="Chen C."/>
            <person name="Yan M."/>
            <person name="Daum C."/>
            <person name="Ng V."/>
            <person name="Clum A."/>
            <person name="Steindorff A."/>
            <person name="Ohm R.A."/>
            <person name="Martin F."/>
            <person name="Silar P."/>
            <person name="Natvig D.O."/>
            <person name="Lalanne C."/>
            <person name="Gautier V."/>
            <person name="Ament-Velasquez S.L."/>
            <person name="Kruys A."/>
            <person name="Hutchinson M.I."/>
            <person name="Powell A.J."/>
            <person name="Barry K."/>
            <person name="Miller A.N."/>
            <person name="Grigoriev I.V."/>
            <person name="Debuchy R."/>
            <person name="Gladieux P."/>
            <person name="Hiltunen Thoren M."/>
            <person name="Johannesson H."/>
        </authorList>
    </citation>
    <scope>NUCLEOTIDE SEQUENCE</scope>
    <source>
        <strain evidence="3">CBS 232.78</strain>
    </source>
</reference>
<evidence type="ECO:0000313" key="3">
    <source>
        <dbReference type="EMBL" id="KAK3393922.1"/>
    </source>
</evidence>
<feature type="domain" description="DUF7053" evidence="2">
    <location>
        <begin position="3"/>
        <end position="201"/>
    </location>
</feature>
<proteinExistence type="predicted"/>
<organism evidence="3 4">
    <name type="scientific">Podospora didyma</name>
    <dbReference type="NCBI Taxonomy" id="330526"/>
    <lineage>
        <taxon>Eukaryota</taxon>
        <taxon>Fungi</taxon>
        <taxon>Dikarya</taxon>
        <taxon>Ascomycota</taxon>
        <taxon>Pezizomycotina</taxon>
        <taxon>Sordariomycetes</taxon>
        <taxon>Sordariomycetidae</taxon>
        <taxon>Sordariales</taxon>
        <taxon>Podosporaceae</taxon>
        <taxon>Podospora</taxon>
    </lineage>
</organism>
<dbReference type="Pfam" id="PF23155">
    <property type="entry name" value="DUF7053"/>
    <property type="match status" value="1"/>
</dbReference>
<evidence type="ECO:0000313" key="4">
    <source>
        <dbReference type="Proteomes" id="UP001285441"/>
    </source>
</evidence>
<protein>
    <recommendedName>
        <fullName evidence="2">DUF7053 domain-containing protein</fullName>
    </recommendedName>
</protein>